<dbReference type="PANTHER" id="PTHR41252">
    <property type="entry name" value="BLR2505 PROTEIN"/>
    <property type="match status" value="1"/>
</dbReference>
<dbReference type="Pfam" id="PF12680">
    <property type="entry name" value="SnoaL_2"/>
    <property type="match status" value="1"/>
</dbReference>
<evidence type="ECO:0000313" key="2">
    <source>
        <dbReference type="EMBL" id="SIR92260.1"/>
    </source>
</evidence>
<dbReference type="Gene3D" id="3.10.450.50">
    <property type="match status" value="1"/>
</dbReference>
<evidence type="ECO:0000259" key="1">
    <source>
        <dbReference type="Pfam" id="PF12680"/>
    </source>
</evidence>
<dbReference type="InterPro" id="IPR032710">
    <property type="entry name" value="NTF2-like_dom_sf"/>
</dbReference>
<dbReference type="EMBL" id="FTNO01000007">
    <property type="protein sequence ID" value="SIR92260.1"/>
    <property type="molecule type" value="Genomic_DNA"/>
</dbReference>
<dbReference type="AlphaFoldDB" id="A0A1N7EVZ9"/>
<name>A0A1N7EVZ9_9EURY</name>
<keyword evidence="3" id="KW-1185">Reference proteome</keyword>
<dbReference type="RefSeq" id="WP_076432890.1">
    <property type="nucleotide sequence ID" value="NZ_FTNO01000007.1"/>
</dbReference>
<reference evidence="3" key="1">
    <citation type="submission" date="2017-01" db="EMBL/GenBank/DDBJ databases">
        <authorList>
            <person name="Varghese N."/>
            <person name="Submissions S."/>
        </authorList>
    </citation>
    <scope>NUCLEOTIDE SEQUENCE [LARGE SCALE GENOMIC DNA]</scope>
    <source>
        <strain evidence="3">CGMCC 1.7737</strain>
    </source>
</reference>
<protein>
    <recommendedName>
        <fullName evidence="1">SnoaL-like domain-containing protein</fullName>
    </recommendedName>
</protein>
<dbReference type="SUPFAM" id="SSF54427">
    <property type="entry name" value="NTF2-like"/>
    <property type="match status" value="1"/>
</dbReference>
<feature type="domain" description="SnoaL-like" evidence="1">
    <location>
        <begin position="13"/>
        <end position="119"/>
    </location>
</feature>
<dbReference type="InterPro" id="IPR037401">
    <property type="entry name" value="SnoaL-like"/>
</dbReference>
<organism evidence="2 3">
    <name type="scientific">Haladaptatus litoreus</name>
    <dbReference type="NCBI Taxonomy" id="553468"/>
    <lineage>
        <taxon>Archaea</taxon>
        <taxon>Methanobacteriati</taxon>
        <taxon>Methanobacteriota</taxon>
        <taxon>Stenosarchaea group</taxon>
        <taxon>Halobacteria</taxon>
        <taxon>Halobacteriales</taxon>
        <taxon>Haladaptataceae</taxon>
        <taxon>Haladaptatus</taxon>
    </lineage>
</organism>
<dbReference type="PANTHER" id="PTHR41252:SF1">
    <property type="entry name" value="BLR2505 PROTEIN"/>
    <property type="match status" value="1"/>
</dbReference>
<gene>
    <name evidence="2" type="ORF">SAMN05421858_4551</name>
</gene>
<evidence type="ECO:0000313" key="3">
    <source>
        <dbReference type="Proteomes" id="UP000186914"/>
    </source>
</evidence>
<proteinExistence type="predicted"/>
<accession>A0A1N7EVZ9</accession>
<sequence length="135" mass="15122">MASAAAKSNVELVERVYDAFNEGDIDTPMATMAEDIEWIEPEGDIYGGTYHGPEEVLNNVFTPCLEDFEDFQVDTDEFIDGGDTIVVLGTFHGMHRTTGKPLAVPFAHVCELEDGRMTRFIDHLDTVLWNETYEA</sequence>
<dbReference type="Proteomes" id="UP000186914">
    <property type="component" value="Unassembled WGS sequence"/>
</dbReference>
<dbReference type="OrthoDB" id="183337at2157"/>